<feature type="domain" description="HipA-like C-terminal" evidence="5">
    <location>
        <begin position="6"/>
        <end position="91"/>
    </location>
</feature>
<feature type="region of interest" description="Disordered" evidence="4">
    <location>
        <begin position="87"/>
        <end position="106"/>
    </location>
</feature>
<evidence type="ECO:0000259" key="5">
    <source>
        <dbReference type="Pfam" id="PF07804"/>
    </source>
</evidence>
<dbReference type="GO" id="GO:0005829">
    <property type="term" value="C:cytosol"/>
    <property type="evidence" value="ECO:0007669"/>
    <property type="project" value="TreeGrafter"/>
</dbReference>
<evidence type="ECO:0000256" key="4">
    <source>
        <dbReference type="SAM" id="MobiDB-lite"/>
    </source>
</evidence>
<dbReference type="KEGG" id="cgy:CGLY_01295"/>
<dbReference type="InterPro" id="IPR052028">
    <property type="entry name" value="HipA_Ser/Thr_kinase"/>
</dbReference>
<dbReference type="HOGENOM" id="CLU_2218649_0_0_11"/>
<keyword evidence="2" id="KW-0808">Transferase</keyword>
<name>X5DPW4_9CORY</name>
<dbReference type="AlphaFoldDB" id="X5DPW4"/>
<evidence type="ECO:0000256" key="1">
    <source>
        <dbReference type="ARBA" id="ARBA00010164"/>
    </source>
</evidence>
<dbReference type="STRING" id="1404245.CGLY_01295"/>
<dbReference type="eggNOG" id="COG3550">
    <property type="taxonomic scope" value="Bacteria"/>
</dbReference>
<comment type="similarity">
    <text evidence="1">Belongs to the HipA Ser/Thr kinase family.</text>
</comment>
<dbReference type="Pfam" id="PF07804">
    <property type="entry name" value="HipA_C"/>
    <property type="match status" value="1"/>
</dbReference>
<dbReference type="PANTHER" id="PTHR37419:SF1">
    <property type="entry name" value="SERINE_THREONINE-PROTEIN KINASE TOXIN HIPA"/>
    <property type="match status" value="1"/>
</dbReference>
<keyword evidence="7" id="KW-1185">Reference proteome</keyword>
<dbReference type="GO" id="GO:0004674">
    <property type="term" value="F:protein serine/threonine kinase activity"/>
    <property type="evidence" value="ECO:0007669"/>
    <property type="project" value="TreeGrafter"/>
</dbReference>
<evidence type="ECO:0000256" key="2">
    <source>
        <dbReference type="ARBA" id="ARBA00022679"/>
    </source>
</evidence>
<dbReference type="EMBL" id="CP006842">
    <property type="protein sequence ID" value="AHW62707.1"/>
    <property type="molecule type" value="Genomic_DNA"/>
</dbReference>
<proteinExistence type="inferred from homology"/>
<gene>
    <name evidence="6" type="ORF">CGLY_01295</name>
</gene>
<organism evidence="6 7">
    <name type="scientific">Corynebacterium glyciniphilum AJ 3170</name>
    <dbReference type="NCBI Taxonomy" id="1404245"/>
    <lineage>
        <taxon>Bacteria</taxon>
        <taxon>Bacillati</taxon>
        <taxon>Actinomycetota</taxon>
        <taxon>Actinomycetes</taxon>
        <taxon>Mycobacteriales</taxon>
        <taxon>Corynebacteriaceae</taxon>
        <taxon>Corynebacterium</taxon>
    </lineage>
</organism>
<reference evidence="6 7" key="1">
    <citation type="journal article" date="2015" name="Int. J. Syst. Evol. Microbiol.">
        <title>Revisiting Corynebacterium glyciniphilum (ex Kubota et al., 1972) sp. nov., nom. rev., isolated from putrefied banana.</title>
        <authorList>
            <person name="Al-Dilaimi A."/>
            <person name="Bednarz H."/>
            <person name="Lomker A."/>
            <person name="Niehaus K."/>
            <person name="Kalinowski J."/>
            <person name="Ruckert C."/>
        </authorList>
    </citation>
    <scope>NUCLEOTIDE SEQUENCE [LARGE SCALE GENOMIC DNA]</scope>
    <source>
        <strain evidence="6">AJ 3170</strain>
    </source>
</reference>
<dbReference type="PANTHER" id="PTHR37419">
    <property type="entry name" value="SERINE/THREONINE-PROTEIN KINASE TOXIN HIPA"/>
    <property type="match status" value="1"/>
</dbReference>
<dbReference type="OrthoDB" id="3182374at2"/>
<evidence type="ECO:0000256" key="3">
    <source>
        <dbReference type="ARBA" id="ARBA00022777"/>
    </source>
</evidence>
<sequence length="106" mass="11967">MFDGIPAVVSTRWDREFIDGDVLRIHQEDLCQAMHIHPDNKYTSDGGSQAHEIAQFLKKSAPDQRLHEDFTKLLILNVLLGNPDAHAKNYPPHLSDRPASQVGTRL</sequence>
<evidence type="ECO:0000313" key="6">
    <source>
        <dbReference type="EMBL" id="AHW62707.1"/>
    </source>
</evidence>
<dbReference type="RefSeq" id="WP_052539433.1">
    <property type="nucleotide sequence ID" value="NZ_CP006842.1"/>
</dbReference>
<protein>
    <recommendedName>
        <fullName evidence="5">HipA-like C-terminal domain-containing protein</fullName>
    </recommendedName>
</protein>
<dbReference type="Proteomes" id="UP000023703">
    <property type="component" value="Chromosome"/>
</dbReference>
<accession>X5DPW4</accession>
<keyword evidence="3" id="KW-0418">Kinase</keyword>
<evidence type="ECO:0000313" key="7">
    <source>
        <dbReference type="Proteomes" id="UP000023703"/>
    </source>
</evidence>
<dbReference type="InterPro" id="IPR012893">
    <property type="entry name" value="HipA-like_C"/>
</dbReference>